<evidence type="ECO:0000256" key="3">
    <source>
        <dbReference type="ARBA" id="ARBA00004931"/>
    </source>
</evidence>
<comment type="catalytic activity">
    <reaction evidence="11 12">
        <text>L-leucine + 2-oxoglutarate = 4-methyl-2-oxopentanoate + L-glutamate</text>
        <dbReference type="Rhea" id="RHEA:18321"/>
        <dbReference type="ChEBI" id="CHEBI:16810"/>
        <dbReference type="ChEBI" id="CHEBI:17865"/>
        <dbReference type="ChEBI" id="CHEBI:29985"/>
        <dbReference type="ChEBI" id="CHEBI:57427"/>
        <dbReference type="EC" id="2.6.1.42"/>
    </reaction>
</comment>
<comment type="caution">
    <text evidence="13">The sequence shown here is derived from an EMBL/GenBank/DDBJ whole genome shotgun (WGS) entry which is preliminary data.</text>
</comment>
<dbReference type="Pfam" id="PF01063">
    <property type="entry name" value="Aminotran_4"/>
    <property type="match status" value="1"/>
</dbReference>
<dbReference type="UniPathway" id="UPA00049">
    <property type="reaction ID" value="UER00062"/>
</dbReference>
<dbReference type="GO" id="GO:0009098">
    <property type="term" value="P:L-leucine biosynthetic process"/>
    <property type="evidence" value="ECO:0007669"/>
    <property type="project" value="UniProtKB-UniPathway"/>
</dbReference>
<comment type="cofactor">
    <cofactor evidence="1 12">
        <name>pyridoxal 5'-phosphate</name>
        <dbReference type="ChEBI" id="CHEBI:597326"/>
    </cofactor>
</comment>
<dbReference type="GO" id="GO:0004084">
    <property type="term" value="F:branched-chain-amino-acid transaminase activity"/>
    <property type="evidence" value="ECO:0007669"/>
    <property type="project" value="UniProtKB-EC"/>
</dbReference>
<proteinExistence type="inferred from homology"/>
<dbReference type="Proteomes" id="UP000552097">
    <property type="component" value="Unassembled WGS sequence"/>
</dbReference>
<evidence type="ECO:0000256" key="5">
    <source>
        <dbReference type="ARBA" id="ARBA00009320"/>
    </source>
</evidence>
<dbReference type="GO" id="GO:0009099">
    <property type="term" value="P:L-valine biosynthetic process"/>
    <property type="evidence" value="ECO:0007669"/>
    <property type="project" value="UniProtKB-UniPathway"/>
</dbReference>
<gene>
    <name evidence="12" type="primary">ilvE</name>
    <name evidence="13" type="ORF">F4560_002767</name>
</gene>
<evidence type="ECO:0000256" key="6">
    <source>
        <dbReference type="ARBA" id="ARBA00022576"/>
    </source>
</evidence>
<dbReference type="InterPro" id="IPR043131">
    <property type="entry name" value="BCAT-like_N"/>
</dbReference>
<evidence type="ECO:0000256" key="1">
    <source>
        <dbReference type="ARBA" id="ARBA00001933"/>
    </source>
</evidence>
<reference evidence="13 14" key="1">
    <citation type="submission" date="2020-08" db="EMBL/GenBank/DDBJ databases">
        <title>Sequencing the genomes of 1000 actinobacteria strains.</title>
        <authorList>
            <person name="Klenk H.-P."/>
        </authorList>
    </citation>
    <scope>NUCLEOTIDE SEQUENCE [LARGE SCALE GENOMIC DNA]</scope>
    <source>
        <strain evidence="13 14">DSM 45486</strain>
    </source>
</reference>
<dbReference type="EMBL" id="JACHMO010000001">
    <property type="protein sequence ID" value="MBB5802999.1"/>
    <property type="molecule type" value="Genomic_DNA"/>
</dbReference>
<comment type="pathway">
    <text evidence="3 12">Amino-acid biosynthesis; L-valine biosynthesis; L-valine from pyruvate: step 4/4.</text>
</comment>
<dbReference type="InterPro" id="IPR050571">
    <property type="entry name" value="Class-IV_PLP-Dep_Aminotrnsfr"/>
</dbReference>
<evidence type="ECO:0000256" key="7">
    <source>
        <dbReference type="ARBA" id="ARBA00022679"/>
    </source>
</evidence>
<keyword evidence="7 12" id="KW-0808">Transferase</keyword>
<keyword evidence="14" id="KW-1185">Reference proteome</keyword>
<keyword evidence="12" id="KW-0100">Branched-chain amino acid biosynthesis</keyword>
<dbReference type="InterPro" id="IPR001544">
    <property type="entry name" value="Aminotrans_IV"/>
</dbReference>
<protein>
    <recommendedName>
        <fullName evidence="12">Branched-chain-amino-acid aminotransferase</fullName>
        <shortName evidence="12">BCAT</shortName>
        <ecNumber evidence="12">2.6.1.42</ecNumber>
    </recommendedName>
</protein>
<evidence type="ECO:0000256" key="8">
    <source>
        <dbReference type="ARBA" id="ARBA00022898"/>
    </source>
</evidence>
<dbReference type="PANTHER" id="PTHR42743:SF11">
    <property type="entry name" value="AMINODEOXYCHORISMATE LYASE"/>
    <property type="match status" value="1"/>
</dbReference>
<keyword evidence="12" id="KW-0028">Amino-acid biosynthesis</keyword>
<organism evidence="13 14">
    <name type="scientific">Saccharothrix ecbatanensis</name>
    <dbReference type="NCBI Taxonomy" id="1105145"/>
    <lineage>
        <taxon>Bacteria</taxon>
        <taxon>Bacillati</taxon>
        <taxon>Actinomycetota</taxon>
        <taxon>Actinomycetes</taxon>
        <taxon>Pseudonocardiales</taxon>
        <taxon>Pseudonocardiaceae</taxon>
        <taxon>Saccharothrix</taxon>
    </lineage>
</organism>
<dbReference type="SUPFAM" id="SSF56752">
    <property type="entry name" value="D-aminoacid aminotransferase-like PLP-dependent enzymes"/>
    <property type="match status" value="1"/>
</dbReference>
<dbReference type="EC" id="2.6.1.42" evidence="12"/>
<evidence type="ECO:0000256" key="10">
    <source>
        <dbReference type="ARBA" id="ARBA00048798"/>
    </source>
</evidence>
<dbReference type="CDD" id="cd00449">
    <property type="entry name" value="PLPDE_IV"/>
    <property type="match status" value="1"/>
</dbReference>
<comment type="catalytic activity">
    <reaction evidence="10 12">
        <text>L-isoleucine + 2-oxoglutarate = (S)-3-methyl-2-oxopentanoate + L-glutamate</text>
        <dbReference type="Rhea" id="RHEA:24801"/>
        <dbReference type="ChEBI" id="CHEBI:16810"/>
        <dbReference type="ChEBI" id="CHEBI:29985"/>
        <dbReference type="ChEBI" id="CHEBI:35146"/>
        <dbReference type="ChEBI" id="CHEBI:58045"/>
        <dbReference type="EC" id="2.6.1.42"/>
    </reaction>
</comment>
<dbReference type="Gene3D" id="3.20.10.10">
    <property type="entry name" value="D-amino Acid Aminotransferase, subunit A, domain 2"/>
    <property type="match status" value="1"/>
</dbReference>
<evidence type="ECO:0000313" key="13">
    <source>
        <dbReference type="EMBL" id="MBB5802999.1"/>
    </source>
</evidence>
<comment type="pathway">
    <text evidence="2 12">Amino-acid biosynthesis; L-isoleucine biosynthesis; L-isoleucine from 2-oxobutanoate: step 4/4.</text>
</comment>
<evidence type="ECO:0000256" key="9">
    <source>
        <dbReference type="ARBA" id="ARBA00048212"/>
    </source>
</evidence>
<keyword evidence="6 12" id="KW-0032">Aminotransferase</keyword>
<evidence type="ECO:0000256" key="12">
    <source>
        <dbReference type="RuleBase" id="RU364094"/>
    </source>
</evidence>
<dbReference type="RefSeq" id="WP_184920073.1">
    <property type="nucleotide sequence ID" value="NZ_JACHMO010000001.1"/>
</dbReference>
<dbReference type="NCBIfam" id="NF005146">
    <property type="entry name" value="PRK06606.1"/>
    <property type="match status" value="1"/>
</dbReference>
<evidence type="ECO:0000256" key="11">
    <source>
        <dbReference type="ARBA" id="ARBA00049229"/>
    </source>
</evidence>
<dbReference type="AlphaFoldDB" id="A0A7W9HIM7"/>
<name>A0A7W9HIM7_9PSEU</name>
<dbReference type="InterPro" id="IPR043132">
    <property type="entry name" value="BCAT-like_C"/>
</dbReference>
<dbReference type="InterPro" id="IPR036038">
    <property type="entry name" value="Aminotransferase-like"/>
</dbReference>
<dbReference type="Gene3D" id="3.30.470.10">
    <property type="match status" value="1"/>
</dbReference>
<dbReference type="InterPro" id="IPR005785">
    <property type="entry name" value="B_amino_transI"/>
</dbReference>
<comment type="pathway">
    <text evidence="4 12">Amino-acid biosynthesis; L-leucine biosynthesis; L-leucine from 3-methyl-2-oxobutanoate: step 4/4.</text>
</comment>
<dbReference type="UniPathway" id="UPA00047">
    <property type="reaction ID" value="UER00058"/>
</dbReference>
<evidence type="ECO:0000256" key="4">
    <source>
        <dbReference type="ARBA" id="ARBA00005072"/>
    </source>
</evidence>
<accession>A0A7W9HIM7</accession>
<dbReference type="UniPathway" id="UPA00048">
    <property type="reaction ID" value="UER00073"/>
</dbReference>
<keyword evidence="8 12" id="KW-0663">Pyridoxal phosphate</keyword>
<sequence length="300" mass="32430">MEQQQVIWYDGELVPWSSAQTHITSYGLMLGIGFFEAFRCFETKDGPALFRVDDHLRRLHESGHTYLRTFPYSSEQLKAACKEVVRANGLSECYLRVLVFLGEGANPATTPFRTAVIATTAGPYVNEPDANGFHAKISNVQRPAPSALPFTAKATGQYLNASLALIDALAGGYDSAILLNQSGHVVDGYIHNIFAVRRGVLRTPPVSSGALAGITRDTVLRVAEELDIPVEVEDILPAELYNADEVFLTGTQAGIMPIASVDRRKVGDGKPGAVARALSAAVDDVVHGRTQAHADWLEPV</sequence>
<comment type="catalytic activity">
    <reaction evidence="9 12">
        <text>L-valine + 2-oxoglutarate = 3-methyl-2-oxobutanoate + L-glutamate</text>
        <dbReference type="Rhea" id="RHEA:24813"/>
        <dbReference type="ChEBI" id="CHEBI:11851"/>
        <dbReference type="ChEBI" id="CHEBI:16810"/>
        <dbReference type="ChEBI" id="CHEBI:29985"/>
        <dbReference type="ChEBI" id="CHEBI:57762"/>
        <dbReference type="EC" id="2.6.1.42"/>
    </reaction>
</comment>
<dbReference type="FunFam" id="3.20.10.10:FF:000002">
    <property type="entry name" value="D-alanine aminotransferase"/>
    <property type="match status" value="1"/>
</dbReference>
<dbReference type="PANTHER" id="PTHR42743">
    <property type="entry name" value="AMINO-ACID AMINOTRANSFERASE"/>
    <property type="match status" value="1"/>
</dbReference>
<dbReference type="GO" id="GO:0009097">
    <property type="term" value="P:isoleucine biosynthetic process"/>
    <property type="evidence" value="ECO:0007669"/>
    <property type="project" value="UniProtKB-UniPathway"/>
</dbReference>
<comment type="function">
    <text evidence="12">Acts on leucine, isoleucine and valine.</text>
</comment>
<dbReference type="NCBIfam" id="TIGR01122">
    <property type="entry name" value="ilvE_I"/>
    <property type="match status" value="1"/>
</dbReference>
<comment type="similarity">
    <text evidence="5 12">Belongs to the class-IV pyridoxal-phosphate-dependent aminotransferase family.</text>
</comment>
<evidence type="ECO:0000313" key="14">
    <source>
        <dbReference type="Proteomes" id="UP000552097"/>
    </source>
</evidence>
<evidence type="ECO:0000256" key="2">
    <source>
        <dbReference type="ARBA" id="ARBA00004824"/>
    </source>
</evidence>